<dbReference type="Proteomes" id="UP000799770">
    <property type="component" value="Unassembled WGS sequence"/>
</dbReference>
<organism evidence="2 3">
    <name type="scientific">Lophiotrema nucula</name>
    <dbReference type="NCBI Taxonomy" id="690887"/>
    <lineage>
        <taxon>Eukaryota</taxon>
        <taxon>Fungi</taxon>
        <taxon>Dikarya</taxon>
        <taxon>Ascomycota</taxon>
        <taxon>Pezizomycotina</taxon>
        <taxon>Dothideomycetes</taxon>
        <taxon>Pleosporomycetidae</taxon>
        <taxon>Pleosporales</taxon>
        <taxon>Lophiotremataceae</taxon>
        <taxon>Lophiotrema</taxon>
    </lineage>
</organism>
<sequence>MTFPQHLHPQNHAKERGKETTRELTGFIQLAKGHLAKNKSHAEDHKAQNDALYLAEDEDQKQECRKNMGAIYEEFIQDRDKFRNDERDKRLLEKIQRRNPL</sequence>
<dbReference type="AlphaFoldDB" id="A0A6A5YXC1"/>
<name>A0A6A5YXC1_9PLEO</name>
<gene>
    <name evidence="2" type="ORF">BDV96DRAFT_650341</name>
</gene>
<keyword evidence="3" id="KW-1185">Reference proteome</keyword>
<accession>A0A6A5YXC1</accession>
<protein>
    <submittedName>
        <fullName evidence="2">Uncharacterized protein</fullName>
    </submittedName>
</protein>
<proteinExistence type="predicted"/>
<evidence type="ECO:0000313" key="3">
    <source>
        <dbReference type="Proteomes" id="UP000799770"/>
    </source>
</evidence>
<reference evidence="2" key="1">
    <citation type="journal article" date="2020" name="Stud. Mycol.">
        <title>101 Dothideomycetes genomes: a test case for predicting lifestyles and emergence of pathogens.</title>
        <authorList>
            <person name="Haridas S."/>
            <person name="Albert R."/>
            <person name="Binder M."/>
            <person name="Bloem J."/>
            <person name="Labutti K."/>
            <person name="Salamov A."/>
            <person name="Andreopoulos B."/>
            <person name="Baker S."/>
            <person name="Barry K."/>
            <person name="Bills G."/>
            <person name="Bluhm B."/>
            <person name="Cannon C."/>
            <person name="Castanera R."/>
            <person name="Culley D."/>
            <person name="Daum C."/>
            <person name="Ezra D."/>
            <person name="Gonzalez J."/>
            <person name="Henrissat B."/>
            <person name="Kuo A."/>
            <person name="Liang C."/>
            <person name="Lipzen A."/>
            <person name="Lutzoni F."/>
            <person name="Magnuson J."/>
            <person name="Mondo S."/>
            <person name="Nolan M."/>
            <person name="Ohm R."/>
            <person name="Pangilinan J."/>
            <person name="Park H.-J."/>
            <person name="Ramirez L."/>
            <person name="Alfaro M."/>
            <person name="Sun H."/>
            <person name="Tritt A."/>
            <person name="Yoshinaga Y."/>
            <person name="Zwiers L.-H."/>
            <person name="Turgeon B."/>
            <person name="Goodwin S."/>
            <person name="Spatafora J."/>
            <person name="Crous P."/>
            <person name="Grigoriev I."/>
        </authorList>
    </citation>
    <scope>NUCLEOTIDE SEQUENCE</scope>
    <source>
        <strain evidence="2">CBS 627.86</strain>
    </source>
</reference>
<feature type="compositionally biased region" description="Basic and acidic residues" evidence="1">
    <location>
        <begin position="12"/>
        <end position="21"/>
    </location>
</feature>
<evidence type="ECO:0000313" key="2">
    <source>
        <dbReference type="EMBL" id="KAF2111237.1"/>
    </source>
</evidence>
<feature type="region of interest" description="Disordered" evidence="1">
    <location>
        <begin position="1"/>
        <end position="21"/>
    </location>
</feature>
<dbReference type="EMBL" id="ML977335">
    <property type="protein sequence ID" value="KAF2111237.1"/>
    <property type="molecule type" value="Genomic_DNA"/>
</dbReference>
<evidence type="ECO:0000256" key="1">
    <source>
        <dbReference type="SAM" id="MobiDB-lite"/>
    </source>
</evidence>